<gene>
    <name evidence="2" type="ORF">EHAR0213_LOCUS172</name>
</gene>
<proteinExistence type="predicted"/>
<sequence>MQTQAMNRDSSFSESELATKYNRNINKIRLLAPDKSAEMNDINASIDKMVFPPIMFGRHKKTNTDGLFPKIGGMGSSAYTNSSPFSSMSQNRKILDNTFREKIWTGEEVKNGHFEVEPSFKSLESTEVESKQLTNISNPRRIETINATPNSLSEALKTEIKKHSLALQMRKGSTGTKQTKPADSQTTTHKELKINKKLDFGNADRKHQK</sequence>
<dbReference type="EMBL" id="HBII01000481">
    <property type="protein sequence ID" value="CAE0341265.1"/>
    <property type="molecule type" value="Transcribed_RNA"/>
</dbReference>
<organism evidence="2">
    <name type="scientific">Euplotes harpa</name>
    <dbReference type="NCBI Taxonomy" id="151035"/>
    <lineage>
        <taxon>Eukaryota</taxon>
        <taxon>Sar</taxon>
        <taxon>Alveolata</taxon>
        <taxon>Ciliophora</taxon>
        <taxon>Intramacronucleata</taxon>
        <taxon>Spirotrichea</taxon>
        <taxon>Hypotrichia</taxon>
        <taxon>Euplotida</taxon>
        <taxon>Euplotidae</taxon>
        <taxon>Euplotes</taxon>
    </lineage>
</organism>
<feature type="region of interest" description="Disordered" evidence="1">
    <location>
        <begin position="167"/>
        <end position="209"/>
    </location>
</feature>
<feature type="compositionally biased region" description="Polar residues" evidence="1">
    <location>
        <begin position="171"/>
        <end position="187"/>
    </location>
</feature>
<evidence type="ECO:0000256" key="1">
    <source>
        <dbReference type="SAM" id="MobiDB-lite"/>
    </source>
</evidence>
<feature type="compositionally biased region" description="Basic and acidic residues" evidence="1">
    <location>
        <begin position="188"/>
        <end position="209"/>
    </location>
</feature>
<dbReference type="AlphaFoldDB" id="A0A7S3J0A9"/>
<reference evidence="2" key="1">
    <citation type="submission" date="2021-01" db="EMBL/GenBank/DDBJ databases">
        <authorList>
            <person name="Corre E."/>
            <person name="Pelletier E."/>
            <person name="Niang G."/>
            <person name="Scheremetjew M."/>
            <person name="Finn R."/>
            <person name="Kale V."/>
            <person name="Holt S."/>
            <person name="Cochrane G."/>
            <person name="Meng A."/>
            <person name="Brown T."/>
            <person name="Cohen L."/>
        </authorList>
    </citation>
    <scope>NUCLEOTIDE SEQUENCE</scope>
    <source>
        <strain evidence="2">FSP1.4</strain>
    </source>
</reference>
<name>A0A7S3J0A9_9SPIT</name>
<accession>A0A7S3J0A9</accession>
<evidence type="ECO:0000313" key="2">
    <source>
        <dbReference type="EMBL" id="CAE0341265.1"/>
    </source>
</evidence>
<protein>
    <submittedName>
        <fullName evidence="2">Uncharacterized protein</fullName>
    </submittedName>
</protein>